<dbReference type="Gene3D" id="1.10.238.10">
    <property type="entry name" value="EF-hand"/>
    <property type="match status" value="1"/>
</dbReference>
<gene>
    <name evidence="2" type="ORF">G443_000905</name>
</gene>
<reference evidence="2 3" key="1">
    <citation type="submission" date="2022-06" db="EMBL/GenBank/DDBJ databases">
        <title>Genomic Encyclopedia of Type Strains, Phase I: the one thousand microbial genomes (KMG-I) project.</title>
        <authorList>
            <person name="Kyrpides N."/>
        </authorList>
    </citation>
    <scope>NUCLEOTIDE SEQUENCE [LARGE SCALE GENOMIC DNA]</scope>
    <source>
        <strain evidence="2 3">DSM 43889</strain>
    </source>
</reference>
<dbReference type="SUPFAM" id="SSF47473">
    <property type="entry name" value="EF-hand"/>
    <property type="match status" value="1"/>
</dbReference>
<feature type="domain" description="EF-hand" evidence="1">
    <location>
        <begin position="105"/>
        <end position="127"/>
    </location>
</feature>
<protein>
    <submittedName>
        <fullName evidence="2">EF-hand domain pair</fullName>
    </submittedName>
</protein>
<dbReference type="Pfam" id="PF13499">
    <property type="entry name" value="EF-hand_7"/>
    <property type="match status" value="1"/>
</dbReference>
<evidence type="ECO:0000259" key="1">
    <source>
        <dbReference type="PROSITE" id="PS50222"/>
    </source>
</evidence>
<name>A0ABT1JDR2_ACTCY</name>
<dbReference type="PROSITE" id="PS00018">
    <property type="entry name" value="EF_HAND_1"/>
    <property type="match status" value="3"/>
</dbReference>
<evidence type="ECO:0000313" key="3">
    <source>
        <dbReference type="Proteomes" id="UP000791080"/>
    </source>
</evidence>
<proteinExistence type="predicted"/>
<dbReference type="EMBL" id="AUBJ02000001">
    <property type="protein sequence ID" value="MCP2330635.1"/>
    <property type="molecule type" value="Genomic_DNA"/>
</dbReference>
<accession>A0ABT1JDR2</accession>
<dbReference type="SMART" id="SM00054">
    <property type="entry name" value="EFh"/>
    <property type="match status" value="3"/>
</dbReference>
<organism evidence="2 3">
    <name type="scientific">Actinoalloteichus caeruleus DSM 43889</name>
    <dbReference type="NCBI Taxonomy" id="1120930"/>
    <lineage>
        <taxon>Bacteria</taxon>
        <taxon>Bacillati</taxon>
        <taxon>Actinomycetota</taxon>
        <taxon>Actinomycetes</taxon>
        <taxon>Pseudonocardiales</taxon>
        <taxon>Pseudonocardiaceae</taxon>
        <taxon>Actinoalloteichus</taxon>
        <taxon>Actinoalloteichus cyanogriseus</taxon>
    </lineage>
</organism>
<dbReference type="RefSeq" id="WP_026420348.1">
    <property type="nucleotide sequence ID" value="NZ_AUBJ02000001.1"/>
</dbReference>
<feature type="domain" description="EF-hand" evidence="1">
    <location>
        <begin position="4"/>
        <end position="39"/>
    </location>
</feature>
<comment type="caution">
    <text evidence="2">The sequence shown here is derived from an EMBL/GenBank/DDBJ whole genome shotgun (WGS) entry which is preliminary data.</text>
</comment>
<sequence>MRKEAVSRIRLVFDLLDTNGDGHVESGDFELMADRVVQASPDISDAAGETLRSTFHGFWRALVTELDSDGDGRVSFDEYAVCVLSPDRFHAPISAFAAALAGLGDRDQDGLVTRPDFVALMRAIGFEEGRINALFDDLQPTASDRIPAATWVEAVIDFYSPTRSGVAGDRLVGDSAAP</sequence>
<keyword evidence="3" id="KW-1185">Reference proteome</keyword>
<dbReference type="InterPro" id="IPR011992">
    <property type="entry name" value="EF-hand-dom_pair"/>
</dbReference>
<dbReference type="InterPro" id="IPR002048">
    <property type="entry name" value="EF_hand_dom"/>
</dbReference>
<evidence type="ECO:0000313" key="2">
    <source>
        <dbReference type="EMBL" id="MCP2330635.1"/>
    </source>
</evidence>
<dbReference type="PROSITE" id="PS50222">
    <property type="entry name" value="EF_HAND_2"/>
    <property type="match status" value="2"/>
</dbReference>
<dbReference type="Proteomes" id="UP000791080">
    <property type="component" value="Unassembled WGS sequence"/>
</dbReference>
<dbReference type="InterPro" id="IPR018247">
    <property type="entry name" value="EF_Hand_1_Ca_BS"/>
</dbReference>